<dbReference type="EMBL" id="OMKW01000001">
    <property type="protein sequence ID" value="SPF28201.1"/>
    <property type="molecule type" value="Genomic_DNA"/>
</dbReference>
<dbReference type="AlphaFoldDB" id="A0A2R8A7J2"/>
<dbReference type="OrthoDB" id="9785398at2"/>
<name>A0A2R8A7J2_9RHOB</name>
<proteinExistence type="predicted"/>
<dbReference type="SUPFAM" id="SSF51621">
    <property type="entry name" value="Phosphoenolpyruvate/pyruvate domain"/>
    <property type="match status" value="1"/>
</dbReference>
<dbReference type="RefSeq" id="WP_108780929.1">
    <property type="nucleotide sequence ID" value="NZ_OMKW01000001.1"/>
</dbReference>
<dbReference type="PANTHER" id="PTHR42905">
    <property type="entry name" value="PHOSPHOENOLPYRUVATE CARBOXYLASE"/>
    <property type="match status" value="1"/>
</dbReference>
<dbReference type="Gene3D" id="3.20.20.60">
    <property type="entry name" value="Phosphoenolpyruvate-binding domains"/>
    <property type="match status" value="1"/>
</dbReference>
<gene>
    <name evidence="1" type="primary">prpB</name>
    <name evidence="1" type="ORF">POI8812_00499</name>
</gene>
<keyword evidence="2" id="KW-1185">Reference proteome</keyword>
<dbReference type="InterPro" id="IPR015813">
    <property type="entry name" value="Pyrv/PenolPyrv_kinase-like_dom"/>
</dbReference>
<keyword evidence="1" id="KW-0456">Lyase</keyword>
<evidence type="ECO:0000313" key="1">
    <source>
        <dbReference type="EMBL" id="SPF28201.1"/>
    </source>
</evidence>
<evidence type="ECO:0000313" key="2">
    <source>
        <dbReference type="Proteomes" id="UP000244932"/>
    </source>
</evidence>
<dbReference type="EC" id="4.1.3.30" evidence="1"/>
<accession>A0A2R8A7J2</accession>
<dbReference type="Pfam" id="PF13714">
    <property type="entry name" value="PEP_mutase"/>
    <property type="match status" value="1"/>
</dbReference>
<dbReference type="GO" id="GO:0046421">
    <property type="term" value="F:methylisocitrate lyase activity"/>
    <property type="evidence" value="ECO:0007669"/>
    <property type="project" value="UniProtKB-EC"/>
</dbReference>
<dbReference type="InterPro" id="IPR040442">
    <property type="entry name" value="Pyrv_kinase-like_dom_sf"/>
</dbReference>
<dbReference type="InterPro" id="IPR039556">
    <property type="entry name" value="ICL/PEPM"/>
</dbReference>
<organism evidence="1 2">
    <name type="scientific">Pontivivens insulae</name>
    <dbReference type="NCBI Taxonomy" id="1639689"/>
    <lineage>
        <taxon>Bacteria</taxon>
        <taxon>Pseudomonadati</taxon>
        <taxon>Pseudomonadota</taxon>
        <taxon>Alphaproteobacteria</taxon>
        <taxon>Rhodobacterales</taxon>
        <taxon>Paracoccaceae</taxon>
        <taxon>Pontivivens</taxon>
    </lineage>
</organism>
<reference evidence="1 2" key="1">
    <citation type="submission" date="2018-03" db="EMBL/GenBank/DDBJ databases">
        <authorList>
            <person name="Keele B.F."/>
        </authorList>
    </citation>
    <scope>NUCLEOTIDE SEQUENCE [LARGE SCALE GENOMIC DNA]</scope>
    <source>
        <strain evidence="1 2">CeCT 8812</strain>
    </source>
</reference>
<sequence length="251" mass="25802">MSWSDRAATFAALHVPGDPLVLFNIWDVGSARAVAKAGAKALATGSASVAGALGAADGEDLPMDFALDNAARITSALDLPLTLDFEGGYSADPETGGQHAVLAKHAGAVGINFEDQVIGGDGLYDIATQSARITAIREAAGSEFWINARTDIFLKAKPDTHDAAMVETALERARAYADAGGSSIFAPGLRDAALMTAFCEGCPLPVNIMAYPGMSDRATLASCGVARISHGPFPWMDAMKAVGEAASAAMK</sequence>
<dbReference type="PANTHER" id="PTHR42905:SF16">
    <property type="entry name" value="CARBOXYPHOSPHONOENOLPYRUVATE PHOSPHONOMUTASE-LIKE PROTEIN (AFU_ORTHOLOGUE AFUA_5G07230)"/>
    <property type="match status" value="1"/>
</dbReference>
<dbReference type="Proteomes" id="UP000244932">
    <property type="component" value="Unassembled WGS sequence"/>
</dbReference>
<dbReference type="CDD" id="cd00377">
    <property type="entry name" value="ICL_PEPM"/>
    <property type="match status" value="1"/>
</dbReference>
<protein>
    <submittedName>
        <fullName evidence="1">2-methylisocitrate lyase</fullName>
        <ecNumber evidence="1">4.1.3.30</ecNumber>
    </submittedName>
</protein>